<dbReference type="SUPFAM" id="SSF50447">
    <property type="entry name" value="Translation proteins"/>
    <property type="match status" value="1"/>
</dbReference>
<dbReference type="Pfam" id="PF01782">
    <property type="entry name" value="RimM"/>
    <property type="match status" value="1"/>
</dbReference>
<organism evidence="8 9">
    <name type="scientific">Anaerocolumna jejuensis DSM 15929</name>
    <dbReference type="NCBI Taxonomy" id="1121322"/>
    <lineage>
        <taxon>Bacteria</taxon>
        <taxon>Bacillati</taxon>
        <taxon>Bacillota</taxon>
        <taxon>Clostridia</taxon>
        <taxon>Lachnospirales</taxon>
        <taxon>Lachnospiraceae</taxon>
        <taxon>Anaerocolumna</taxon>
    </lineage>
</organism>
<evidence type="ECO:0000313" key="9">
    <source>
        <dbReference type="Proteomes" id="UP000184386"/>
    </source>
</evidence>
<keyword evidence="2 5" id="KW-0690">Ribosome biogenesis</keyword>
<dbReference type="Pfam" id="PF24986">
    <property type="entry name" value="PRC_RimM"/>
    <property type="match status" value="1"/>
</dbReference>
<sequence length="168" mass="18989">MENYLRVGIITATHGIKGEVKVFPTTDDMGRFKQLKQVFLDTGKEYMELEIAGVKFFKQWAILKFKGIDNINDVEKYKGHDLLVTRENAVELSEDEYFICDILDSLVVTDEGEELGTLTDVMTTGANDVYVVTRKDGSEVLLPSIKECILEVDAENKRILVHLMPGLL</sequence>
<keyword evidence="3 5" id="KW-0698">rRNA processing</keyword>
<dbReference type="HAMAP" id="MF_00014">
    <property type="entry name" value="Ribosome_mat_RimM"/>
    <property type="match status" value="1"/>
</dbReference>
<dbReference type="GO" id="GO:0043022">
    <property type="term" value="F:ribosome binding"/>
    <property type="evidence" value="ECO:0007669"/>
    <property type="project" value="InterPro"/>
</dbReference>
<dbReference type="PANTHER" id="PTHR33692">
    <property type="entry name" value="RIBOSOME MATURATION FACTOR RIMM"/>
    <property type="match status" value="1"/>
</dbReference>
<comment type="function">
    <text evidence="5">An accessory protein needed during the final step in the assembly of 30S ribosomal subunit, possibly for assembly of the head region. Essential for efficient processing of 16S rRNA. May be needed both before and after RbfA during the maturation of 16S rRNA. It has affinity for free ribosomal 30S subunits but not for 70S ribosomes.</text>
</comment>
<dbReference type="GO" id="GO:0006364">
    <property type="term" value="P:rRNA processing"/>
    <property type="evidence" value="ECO:0007669"/>
    <property type="project" value="UniProtKB-UniRule"/>
</dbReference>
<dbReference type="Proteomes" id="UP000184386">
    <property type="component" value="Unassembled WGS sequence"/>
</dbReference>
<reference evidence="8 9" key="1">
    <citation type="submission" date="2016-11" db="EMBL/GenBank/DDBJ databases">
        <authorList>
            <person name="Jaros S."/>
            <person name="Januszkiewicz K."/>
            <person name="Wedrychowicz H."/>
        </authorList>
    </citation>
    <scope>NUCLEOTIDE SEQUENCE [LARGE SCALE GENOMIC DNA]</scope>
    <source>
        <strain evidence="8 9">DSM 15929</strain>
    </source>
</reference>
<evidence type="ECO:0000256" key="3">
    <source>
        <dbReference type="ARBA" id="ARBA00022552"/>
    </source>
</evidence>
<evidence type="ECO:0000256" key="1">
    <source>
        <dbReference type="ARBA" id="ARBA00022490"/>
    </source>
</evidence>
<gene>
    <name evidence="5" type="primary">rimM</name>
    <name evidence="8" type="ORF">SAMN02745136_00286</name>
</gene>
<protein>
    <recommendedName>
        <fullName evidence="5">Ribosome maturation factor RimM</fullName>
    </recommendedName>
</protein>
<evidence type="ECO:0000256" key="2">
    <source>
        <dbReference type="ARBA" id="ARBA00022517"/>
    </source>
</evidence>
<keyword evidence="1 5" id="KW-0963">Cytoplasm</keyword>
<dbReference type="InterPro" id="IPR036976">
    <property type="entry name" value="RimM_N_sf"/>
</dbReference>
<dbReference type="SUPFAM" id="SSF50346">
    <property type="entry name" value="PRC-barrel domain"/>
    <property type="match status" value="1"/>
</dbReference>
<name>A0A1M6K0T0_9FIRM</name>
<dbReference type="InterPro" id="IPR056792">
    <property type="entry name" value="PRC_RimM"/>
</dbReference>
<dbReference type="AlphaFoldDB" id="A0A1M6K0T0"/>
<evidence type="ECO:0000259" key="7">
    <source>
        <dbReference type="Pfam" id="PF24986"/>
    </source>
</evidence>
<feature type="domain" description="Ribosome maturation factor RimM PRC barrel" evidence="7">
    <location>
        <begin position="107"/>
        <end position="166"/>
    </location>
</feature>
<proteinExistence type="inferred from homology"/>
<evidence type="ECO:0000256" key="4">
    <source>
        <dbReference type="ARBA" id="ARBA00023186"/>
    </source>
</evidence>
<dbReference type="Gene3D" id="2.40.30.60">
    <property type="entry name" value="RimM"/>
    <property type="match status" value="1"/>
</dbReference>
<dbReference type="GO" id="GO:0005737">
    <property type="term" value="C:cytoplasm"/>
    <property type="evidence" value="ECO:0007669"/>
    <property type="project" value="UniProtKB-SubCell"/>
</dbReference>
<feature type="domain" description="RimM N-terminal" evidence="6">
    <location>
        <begin position="7"/>
        <end position="87"/>
    </location>
</feature>
<dbReference type="NCBIfam" id="TIGR02273">
    <property type="entry name" value="16S_RimM"/>
    <property type="match status" value="1"/>
</dbReference>
<comment type="domain">
    <text evidence="5">The PRC barrel domain binds ribosomal protein uS19.</text>
</comment>
<accession>A0A1M6K0T0</accession>
<dbReference type="RefSeq" id="WP_073272188.1">
    <property type="nucleotide sequence ID" value="NZ_FRAC01000006.1"/>
</dbReference>
<dbReference type="InterPro" id="IPR002676">
    <property type="entry name" value="RimM_N"/>
</dbReference>
<dbReference type="PANTHER" id="PTHR33692:SF1">
    <property type="entry name" value="RIBOSOME MATURATION FACTOR RIMM"/>
    <property type="match status" value="1"/>
</dbReference>
<dbReference type="InterPro" id="IPR009000">
    <property type="entry name" value="Transl_B-barrel_sf"/>
</dbReference>
<dbReference type="Gene3D" id="2.30.30.240">
    <property type="entry name" value="PRC-barrel domain"/>
    <property type="match status" value="1"/>
</dbReference>
<comment type="subcellular location">
    <subcellularLocation>
        <location evidence="5">Cytoplasm</location>
    </subcellularLocation>
</comment>
<dbReference type="STRING" id="1121322.SAMN02745136_00286"/>
<comment type="subunit">
    <text evidence="5">Binds ribosomal protein uS19.</text>
</comment>
<dbReference type="InterPro" id="IPR011961">
    <property type="entry name" value="RimM"/>
</dbReference>
<comment type="similarity">
    <text evidence="5">Belongs to the RimM family.</text>
</comment>
<dbReference type="InterPro" id="IPR011033">
    <property type="entry name" value="PRC_barrel-like_sf"/>
</dbReference>
<dbReference type="GO" id="GO:0005840">
    <property type="term" value="C:ribosome"/>
    <property type="evidence" value="ECO:0007669"/>
    <property type="project" value="InterPro"/>
</dbReference>
<dbReference type="OrthoDB" id="9810331at2"/>
<evidence type="ECO:0000259" key="6">
    <source>
        <dbReference type="Pfam" id="PF01782"/>
    </source>
</evidence>
<dbReference type="EMBL" id="FRAC01000006">
    <property type="protein sequence ID" value="SHJ52593.1"/>
    <property type="molecule type" value="Genomic_DNA"/>
</dbReference>
<dbReference type="GO" id="GO:0042274">
    <property type="term" value="P:ribosomal small subunit biogenesis"/>
    <property type="evidence" value="ECO:0007669"/>
    <property type="project" value="UniProtKB-UniRule"/>
</dbReference>
<keyword evidence="9" id="KW-1185">Reference proteome</keyword>
<keyword evidence="4 5" id="KW-0143">Chaperone</keyword>
<evidence type="ECO:0000313" key="8">
    <source>
        <dbReference type="EMBL" id="SHJ52593.1"/>
    </source>
</evidence>
<evidence type="ECO:0000256" key="5">
    <source>
        <dbReference type="HAMAP-Rule" id="MF_00014"/>
    </source>
</evidence>